<evidence type="ECO:0000256" key="5">
    <source>
        <dbReference type="SAM" id="MobiDB-lite"/>
    </source>
</evidence>
<dbReference type="PANTHER" id="PTHR30055:SF234">
    <property type="entry name" value="HTH-TYPE TRANSCRIPTIONAL REGULATOR BETI"/>
    <property type="match status" value="1"/>
</dbReference>
<reference evidence="7" key="1">
    <citation type="submission" date="2022-08" db="EMBL/GenBank/DDBJ databases">
        <authorList>
            <person name="Li F."/>
        </authorList>
    </citation>
    <scope>NUCLEOTIDE SEQUENCE</scope>
    <source>
        <strain evidence="7">MQZ15Z-1</strain>
    </source>
</reference>
<keyword evidence="3" id="KW-0804">Transcription</keyword>
<feature type="domain" description="HTH tetR-type" evidence="6">
    <location>
        <begin position="21"/>
        <end position="81"/>
    </location>
</feature>
<sequence>MKSECHPGRRPGGRPSKEEAERLGAKILDGARAVFGTKGIGHASLDEIASELGVSKHTIYRRYPGKAALLDAVVGRDIARFRQALVAAGEAGTEPLDKVRRIARSYVAFGTARDYAAFYLSVNAEAAVSPSLREQLAIWSAAALEPLAEAVSVAQGTGVLRPGDSLLARDVLIDLMEGVNNRVRLAAGAIPDVERLFEDRWQVFLAAMSTPADPGR</sequence>
<gene>
    <name evidence="7" type="ORF">NVS89_09325</name>
</gene>
<proteinExistence type="predicted"/>
<dbReference type="EMBL" id="JANTHZ010000003">
    <property type="protein sequence ID" value="MCS0495298.1"/>
    <property type="molecule type" value="Genomic_DNA"/>
</dbReference>
<protein>
    <submittedName>
        <fullName evidence="7">TetR/AcrR family transcriptional regulator</fullName>
    </submittedName>
</protein>
<dbReference type="Proteomes" id="UP001151088">
    <property type="component" value="Unassembled WGS sequence"/>
</dbReference>
<dbReference type="PANTHER" id="PTHR30055">
    <property type="entry name" value="HTH-TYPE TRANSCRIPTIONAL REGULATOR RUTR"/>
    <property type="match status" value="1"/>
</dbReference>
<dbReference type="PRINTS" id="PR00455">
    <property type="entry name" value="HTHTETR"/>
</dbReference>
<comment type="caution">
    <text evidence="7">The sequence shown here is derived from an EMBL/GenBank/DDBJ whole genome shotgun (WGS) entry which is preliminary data.</text>
</comment>
<dbReference type="PROSITE" id="PS50977">
    <property type="entry name" value="HTH_TETR_2"/>
    <property type="match status" value="1"/>
</dbReference>
<dbReference type="InterPro" id="IPR036271">
    <property type="entry name" value="Tet_transcr_reg_TetR-rel_C_sf"/>
</dbReference>
<evidence type="ECO:0000313" key="7">
    <source>
        <dbReference type="EMBL" id="MCS0495298.1"/>
    </source>
</evidence>
<dbReference type="AlphaFoldDB" id="A0A9X2PJT8"/>
<evidence type="ECO:0000256" key="2">
    <source>
        <dbReference type="ARBA" id="ARBA00023125"/>
    </source>
</evidence>
<dbReference type="Gene3D" id="1.10.357.10">
    <property type="entry name" value="Tetracycline Repressor, domain 2"/>
    <property type="match status" value="1"/>
</dbReference>
<keyword evidence="8" id="KW-1185">Reference proteome</keyword>
<dbReference type="GO" id="GO:0000976">
    <property type="term" value="F:transcription cis-regulatory region binding"/>
    <property type="evidence" value="ECO:0007669"/>
    <property type="project" value="TreeGrafter"/>
</dbReference>
<feature type="DNA-binding region" description="H-T-H motif" evidence="4">
    <location>
        <begin position="44"/>
        <end position="63"/>
    </location>
</feature>
<evidence type="ECO:0000256" key="4">
    <source>
        <dbReference type="PROSITE-ProRule" id="PRU00335"/>
    </source>
</evidence>
<dbReference type="SUPFAM" id="SSF48498">
    <property type="entry name" value="Tetracyclin repressor-like, C-terminal domain"/>
    <property type="match status" value="1"/>
</dbReference>
<dbReference type="InterPro" id="IPR001647">
    <property type="entry name" value="HTH_TetR"/>
</dbReference>
<keyword evidence="2 4" id="KW-0238">DNA-binding</keyword>
<dbReference type="InterPro" id="IPR009057">
    <property type="entry name" value="Homeodomain-like_sf"/>
</dbReference>
<feature type="region of interest" description="Disordered" evidence="5">
    <location>
        <begin position="1"/>
        <end position="20"/>
    </location>
</feature>
<keyword evidence="1" id="KW-0805">Transcription regulation</keyword>
<dbReference type="InterPro" id="IPR050109">
    <property type="entry name" value="HTH-type_TetR-like_transc_reg"/>
</dbReference>
<evidence type="ECO:0000256" key="1">
    <source>
        <dbReference type="ARBA" id="ARBA00023015"/>
    </source>
</evidence>
<dbReference type="GO" id="GO:0003700">
    <property type="term" value="F:DNA-binding transcription factor activity"/>
    <property type="evidence" value="ECO:0007669"/>
    <property type="project" value="TreeGrafter"/>
</dbReference>
<accession>A0A9X2PJT8</accession>
<organism evidence="7 8">
    <name type="scientific">Ancylobacter mangrovi</name>
    <dbReference type="NCBI Taxonomy" id="2972472"/>
    <lineage>
        <taxon>Bacteria</taxon>
        <taxon>Pseudomonadati</taxon>
        <taxon>Pseudomonadota</taxon>
        <taxon>Alphaproteobacteria</taxon>
        <taxon>Hyphomicrobiales</taxon>
        <taxon>Xanthobacteraceae</taxon>
        <taxon>Ancylobacter</taxon>
    </lineage>
</organism>
<name>A0A9X2PJT8_9HYPH</name>
<dbReference type="SUPFAM" id="SSF46689">
    <property type="entry name" value="Homeodomain-like"/>
    <property type="match status" value="1"/>
</dbReference>
<evidence type="ECO:0000259" key="6">
    <source>
        <dbReference type="PROSITE" id="PS50977"/>
    </source>
</evidence>
<evidence type="ECO:0000313" key="8">
    <source>
        <dbReference type="Proteomes" id="UP001151088"/>
    </source>
</evidence>
<evidence type="ECO:0000256" key="3">
    <source>
        <dbReference type="ARBA" id="ARBA00023163"/>
    </source>
</evidence>
<dbReference type="Pfam" id="PF00440">
    <property type="entry name" value="TetR_N"/>
    <property type="match status" value="1"/>
</dbReference>